<protein>
    <recommendedName>
        <fullName evidence="4">DNA polymerase beta</fullName>
        <ecNumber evidence="2">2.7.7.7</ecNumber>
        <ecNumber evidence="3">4.2.99.18</ecNumber>
    </recommendedName>
    <alternativeName>
        <fullName evidence="13">5'-deoxyribose-phosphate lyase</fullName>
    </alternativeName>
    <alternativeName>
        <fullName evidence="14">AP lyase</fullName>
    </alternativeName>
</protein>
<dbReference type="InterPro" id="IPR010996">
    <property type="entry name" value="HHH_MUS81"/>
</dbReference>
<feature type="domain" description="Helix-hairpin-helix DNA-binding motif class 1" evidence="19">
    <location>
        <begin position="92"/>
        <end position="111"/>
    </location>
</feature>
<evidence type="ECO:0000256" key="14">
    <source>
        <dbReference type="ARBA" id="ARBA00035726"/>
    </source>
</evidence>
<keyword evidence="7" id="KW-0235">DNA replication</keyword>
<evidence type="ECO:0000256" key="13">
    <source>
        <dbReference type="ARBA" id="ARBA00035717"/>
    </source>
</evidence>
<dbReference type="InterPro" id="IPR002054">
    <property type="entry name" value="DNA-dir_DNA_pol_X"/>
</dbReference>
<dbReference type="GO" id="GO:0006281">
    <property type="term" value="P:DNA repair"/>
    <property type="evidence" value="ECO:0007669"/>
    <property type="project" value="UniProtKB-KW"/>
</dbReference>
<evidence type="ECO:0000256" key="7">
    <source>
        <dbReference type="ARBA" id="ARBA00022705"/>
    </source>
</evidence>
<dbReference type="Gene3D" id="1.10.150.110">
    <property type="entry name" value="DNA polymerase beta, N-terminal domain-like"/>
    <property type="match status" value="1"/>
</dbReference>
<keyword evidence="8" id="KW-0227">DNA damage</keyword>
<keyword evidence="10" id="KW-0808">Transferase</keyword>
<feature type="domain" description="Helix-hairpin-helix DNA-binding motif class 1" evidence="19">
    <location>
        <begin position="127"/>
        <end position="146"/>
    </location>
</feature>
<comment type="subcellular location">
    <subcellularLocation>
        <location evidence="1">Cytoplasm</location>
    </subcellularLocation>
</comment>
<dbReference type="Pfam" id="PF14520">
    <property type="entry name" value="HHH_5"/>
    <property type="match status" value="1"/>
</dbReference>
<comment type="catalytic activity">
    <reaction evidence="16">
        <text>a 5'-end 2'-deoxyribose-2'-deoxyribonucleotide-DNA = (2E,4S)-4-hydroxypenten-2-al-5-phosphate + a 5'-end 5'-phospho-2'-deoxyribonucleoside-DNA + H(+)</text>
        <dbReference type="Rhea" id="RHEA:76255"/>
        <dbReference type="Rhea" id="RHEA-COMP:13180"/>
        <dbReference type="Rhea" id="RHEA-COMP:18657"/>
        <dbReference type="ChEBI" id="CHEBI:15378"/>
        <dbReference type="ChEBI" id="CHEBI:136412"/>
        <dbReference type="ChEBI" id="CHEBI:195194"/>
        <dbReference type="ChEBI" id="CHEBI:195195"/>
    </reaction>
</comment>
<dbReference type="SMART" id="SM00278">
    <property type="entry name" value="HhH1"/>
    <property type="match status" value="3"/>
</dbReference>
<evidence type="ECO:0000313" key="21">
    <source>
        <dbReference type="EMBL" id="GAH18578.1"/>
    </source>
</evidence>
<dbReference type="InterPro" id="IPR022312">
    <property type="entry name" value="DNA_pol_X"/>
</dbReference>
<reference evidence="21" key="1">
    <citation type="journal article" date="2014" name="Front. Microbiol.">
        <title>High frequency of phylogenetically diverse reductive dehalogenase-homologous genes in deep subseafloor sedimentary metagenomes.</title>
        <authorList>
            <person name="Kawai M."/>
            <person name="Futagami T."/>
            <person name="Toyoda A."/>
            <person name="Takaki Y."/>
            <person name="Nishi S."/>
            <person name="Hori S."/>
            <person name="Arai W."/>
            <person name="Tsubouchi T."/>
            <person name="Morono Y."/>
            <person name="Uchiyama I."/>
            <person name="Ito T."/>
            <person name="Fujiyama A."/>
            <person name="Inagaki F."/>
            <person name="Takami H."/>
        </authorList>
    </citation>
    <scope>NUCLEOTIDE SEQUENCE</scope>
    <source>
        <strain evidence="21">Expedition CK06-06</strain>
    </source>
</reference>
<proteinExistence type="predicted"/>
<comment type="catalytic activity">
    <reaction evidence="18">
        <text>DNA(n) + a 2'-deoxyribonucleoside 5'-triphosphate = DNA(n+1) + diphosphate</text>
        <dbReference type="Rhea" id="RHEA:22508"/>
        <dbReference type="Rhea" id="RHEA-COMP:17339"/>
        <dbReference type="Rhea" id="RHEA-COMP:17340"/>
        <dbReference type="ChEBI" id="CHEBI:33019"/>
        <dbReference type="ChEBI" id="CHEBI:61560"/>
        <dbReference type="ChEBI" id="CHEBI:173112"/>
        <dbReference type="EC" id="2.7.7.7"/>
    </reaction>
</comment>
<dbReference type="SUPFAM" id="SSF81301">
    <property type="entry name" value="Nucleotidyltransferase"/>
    <property type="match status" value="1"/>
</dbReference>
<evidence type="ECO:0000256" key="10">
    <source>
        <dbReference type="ARBA" id="ARBA00022932"/>
    </source>
</evidence>
<evidence type="ECO:0000256" key="16">
    <source>
        <dbReference type="ARBA" id="ARBA00044678"/>
    </source>
</evidence>
<evidence type="ECO:0000256" key="11">
    <source>
        <dbReference type="ARBA" id="ARBA00023053"/>
    </source>
</evidence>
<dbReference type="GO" id="GO:0005737">
    <property type="term" value="C:cytoplasm"/>
    <property type="evidence" value="ECO:0007669"/>
    <property type="project" value="UniProtKB-SubCell"/>
</dbReference>
<evidence type="ECO:0000256" key="1">
    <source>
        <dbReference type="ARBA" id="ARBA00004496"/>
    </source>
</evidence>
<dbReference type="GO" id="GO:0003677">
    <property type="term" value="F:DNA binding"/>
    <property type="evidence" value="ECO:0007669"/>
    <property type="project" value="InterPro"/>
</dbReference>
<evidence type="ECO:0000256" key="3">
    <source>
        <dbReference type="ARBA" id="ARBA00012720"/>
    </source>
</evidence>
<gene>
    <name evidence="21" type="ORF">S03H2_08437</name>
</gene>
<keyword evidence="10" id="KW-0239">DNA-directed DNA polymerase</keyword>
<comment type="function">
    <text evidence="17">Repair polymerase that plays a key role in base-excision repair. During this process, the damaged base is excised by specific DNA glycosylases, the DNA backbone is nicked at the abasic site by an apurinic/apyrimidic (AP) endonuclease, and POLB removes 5'-deoxyribose-phosphate from the preincised AP site acting as a 5'-deoxyribose-phosphate lyase (5'-dRP lyase); through its DNA polymerase activity, it adds one nucleotide to the 3' end of the arising single-nucleotide gap. Conducts 'gap-filling' DNA synthesis in a stepwise distributive fashion rather than in a processive fashion as for other DNA polymerases. It is also able to cleave sugar-phosphate bonds 3' to an intact AP site, acting as an AP lyase.</text>
</comment>
<evidence type="ECO:0000256" key="8">
    <source>
        <dbReference type="ARBA" id="ARBA00022763"/>
    </source>
</evidence>
<feature type="domain" description="Helix-hairpin-helix DNA-binding motif class 1" evidence="19">
    <location>
        <begin position="52"/>
        <end position="71"/>
    </location>
</feature>
<feature type="non-terminal residue" evidence="21">
    <location>
        <position position="252"/>
    </location>
</feature>
<dbReference type="InterPro" id="IPR027421">
    <property type="entry name" value="DNA_pol_lamdba_lyase_dom_sf"/>
</dbReference>
<keyword evidence="5" id="KW-0488">Methylation</keyword>
<dbReference type="Gene3D" id="1.10.150.20">
    <property type="entry name" value="5' to 3' exonuclease, C-terminal subdomain"/>
    <property type="match status" value="1"/>
</dbReference>
<dbReference type="InterPro" id="IPR043519">
    <property type="entry name" value="NT_sf"/>
</dbReference>
<dbReference type="SUPFAM" id="SSF47802">
    <property type="entry name" value="DNA polymerase beta, N-terminal domain-like"/>
    <property type="match status" value="1"/>
</dbReference>
<evidence type="ECO:0000256" key="5">
    <source>
        <dbReference type="ARBA" id="ARBA00022481"/>
    </source>
</evidence>
<comment type="caution">
    <text evidence="21">The sequence shown here is derived from an EMBL/GenBank/DDBJ whole genome shotgun (WGS) entry which is preliminary data.</text>
</comment>
<evidence type="ECO:0000256" key="15">
    <source>
        <dbReference type="ARBA" id="ARBA00044632"/>
    </source>
</evidence>
<dbReference type="GO" id="GO:0140078">
    <property type="term" value="F:class I DNA-(apurinic or apyrimidinic site) endonuclease activity"/>
    <property type="evidence" value="ECO:0007669"/>
    <property type="project" value="UniProtKB-EC"/>
</dbReference>
<dbReference type="Gene3D" id="3.30.460.10">
    <property type="entry name" value="Beta Polymerase, domain 2"/>
    <property type="match status" value="1"/>
</dbReference>
<sequence length="252" mass="27420">MKNTAIAKVFNDIADLLELKGENAFKIHAYQKAARAIEHYPKEIRIMLDEGENLRNIPGVGEAIAKKTTELVTTGKLGYYENLKAEFPEGITNLLAIPGIGPKTANRLSSELGVSSADSLEQAIQGGRVAKLFRLGDKTANNILQQIQALRRKDQRIPIGEALPIVEEILSSLRSVSGVRNLTYAGSLRRFRETLGDIDLMGTADNPREVIDTFVSLPHMGQVLAQGSTKASAIVSGGLQVDLRMVEHDSFG</sequence>
<evidence type="ECO:0000256" key="6">
    <source>
        <dbReference type="ARBA" id="ARBA00022634"/>
    </source>
</evidence>
<evidence type="ECO:0000256" key="17">
    <source>
        <dbReference type="ARBA" id="ARBA00045548"/>
    </source>
</evidence>
<dbReference type="Pfam" id="PF14716">
    <property type="entry name" value="HHH_8"/>
    <property type="match status" value="1"/>
</dbReference>
<dbReference type="InterPro" id="IPR003583">
    <property type="entry name" value="Hlx-hairpin-Hlx_DNA-bd_motif"/>
</dbReference>
<dbReference type="EC" id="4.2.99.18" evidence="3"/>
<dbReference type="CDD" id="cd00141">
    <property type="entry name" value="NT_POLXc"/>
    <property type="match status" value="1"/>
</dbReference>
<name>X1FCV8_9ZZZZ</name>
<evidence type="ECO:0000259" key="20">
    <source>
        <dbReference type="SMART" id="SM00483"/>
    </source>
</evidence>
<dbReference type="PANTHER" id="PTHR11276">
    <property type="entry name" value="DNA POLYMERASE TYPE-X FAMILY MEMBER"/>
    <property type="match status" value="1"/>
</dbReference>
<dbReference type="PRINTS" id="PR00870">
    <property type="entry name" value="DNAPOLXBETA"/>
</dbReference>
<dbReference type="EMBL" id="BARU01004100">
    <property type="protein sequence ID" value="GAH18578.1"/>
    <property type="molecule type" value="Genomic_DNA"/>
</dbReference>
<keyword evidence="6" id="KW-0237">DNA synthesis</keyword>
<dbReference type="InterPro" id="IPR002008">
    <property type="entry name" value="DNA_pol_X_beta-like"/>
</dbReference>
<organism evidence="21">
    <name type="scientific">marine sediment metagenome</name>
    <dbReference type="NCBI Taxonomy" id="412755"/>
    <lineage>
        <taxon>unclassified sequences</taxon>
        <taxon>metagenomes</taxon>
        <taxon>ecological metagenomes</taxon>
    </lineage>
</organism>
<keyword evidence="9" id="KW-0832">Ubl conjugation</keyword>
<evidence type="ECO:0000259" key="19">
    <source>
        <dbReference type="SMART" id="SM00278"/>
    </source>
</evidence>
<dbReference type="EC" id="2.7.7.7" evidence="2"/>
<evidence type="ECO:0000256" key="2">
    <source>
        <dbReference type="ARBA" id="ARBA00012417"/>
    </source>
</evidence>
<feature type="domain" description="DNA-directed DNA polymerase X" evidence="20">
    <location>
        <begin position="1"/>
        <end position="252"/>
    </location>
</feature>
<evidence type="ECO:0000256" key="12">
    <source>
        <dbReference type="ARBA" id="ARBA00023204"/>
    </source>
</evidence>
<keyword evidence="10" id="KW-0548">Nucleotidyltransferase</keyword>
<keyword evidence="11" id="KW-0915">Sodium</keyword>
<evidence type="ECO:0000256" key="9">
    <source>
        <dbReference type="ARBA" id="ARBA00022843"/>
    </source>
</evidence>
<accession>X1FCV8</accession>
<dbReference type="GO" id="GO:0003887">
    <property type="term" value="F:DNA-directed DNA polymerase activity"/>
    <property type="evidence" value="ECO:0007669"/>
    <property type="project" value="UniProtKB-KW"/>
</dbReference>
<keyword evidence="12" id="KW-0234">DNA repair</keyword>
<comment type="catalytic activity">
    <reaction evidence="15">
        <text>2'-deoxyribonucleotide-(2'-deoxyribose 5'-phosphate)-2'-deoxyribonucleotide-DNA = a 3'-end 2'-deoxyribonucleotide-(2,3-dehydro-2,3-deoxyribose 5'-phosphate)-DNA + a 5'-end 5'-phospho-2'-deoxyribonucleoside-DNA + H(+)</text>
        <dbReference type="Rhea" id="RHEA:66592"/>
        <dbReference type="Rhea" id="RHEA-COMP:13180"/>
        <dbReference type="Rhea" id="RHEA-COMP:16897"/>
        <dbReference type="Rhea" id="RHEA-COMP:17067"/>
        <dbReference type="ChEBI" id="CHEBI:15378"/>
        <dbReference type="ChEBI" id="CHEBI:136412"/>
        <dbReference type="ChEBI" id="CHEBI:157695"/>
        <dbReference type="ChEBI" id="CHEBI:167181"/>
        <dbReference type="EC" id="4.2.99.18"/>
    </reaction>
</comment>
<dbReference type="PANTHER" id="PTHR11276:SF28">
    <property type="entry name" value="DNA POLYMERASE LAMBDA"/>
    <property type="match status" value="1"/>
</dbReference>
<evidence type="ECO:0000256" key="18">
    <source>
        <dbReference type="ARBA" id="ARBA00049244"/>
    </source>
</evidence>
<evidence type="ECO:0000256" key="4">
    <source>
        <dbReference type="ARBA" id="ARBA00020020"/>
    </source>
</evidence>
<dbReference type="SMART" id="SM00483">
    <property type="entry name" value="POLXc"/>
    <property type="match status" value="1"/>
</dbReference>
<dbReference type="AlphaFoldDB" id="X1FCV8"/>